<evidence type="ECO:0008006" key="4">
    <source>
        <dbReference type="Google" id="ProtNLM"/>
    </source>
</evidence>
<feature type="transmembrane region" description="Helical" evidence="1">
    <location>
        <begin position="101"/>
        <end position="121"/>
    </location>
</feature>
<dbReference type="RefSeq" id="WP_284202434.1">
    <property type="nucleotide sequence ID" value="NZ_BSPQ01000001.1"/>
</dbReference>
<feature type="transmembrane region" description="Helical" evidence="1">
    <location>
        <begin position="45"/>
        <end position="63"/>
    </location>
</feature>
<dbReference type="Proteomes" id="UP001157353">
    <property type="component" value="Unassembled WGS sequence"/>
</dbReference>
<evidence type="ECO:0000256" key="1">
    <source>
        <dbReference type="SAM" id="Phobius"/>
    </source>
</evidence>
<protein>
    <recommendedName>
        <fullName evidence="4">DUF4345 domain-containing protein</fullName>
    </recommendedName>
</protein>
<keyword evidence="1" id="KW-0812">Transmembrane</keyword>
<evidence type="ECO:0000313" key="2">
    <source>
        <dbReference type="EMBL" id="GLS89314.1"/>
    </source>
</evidence>
<evidence type="ECO:0000313" key="3">
    <source>
        <dbReference type="Proteomes" id="UP001157353"/>
    </source>
</evidence>
<keyword evidence="1" id="KW-0472">Membrane</keyword>
<keyword evidence="3" id="KW-1185">Reference proteome</keyword>
<dbReference type="InterPro" id="IPR025597">
    <property type="entry name" value="DUF4345"/>
</dbReference>
<keyword evidence="1" id="KW-1133">Transmembrane helix</keyword>
<gene>
    <name evidence="2" type="ORF">GCM10007916_03810</name>
</gene>
<comment type="caution">
    <text evidence="2">The sequence shown here is derived from an EMBL/GenBank/DDBJ whole genome shotgun (WGS) entry which is preliminary data.</text>
</comment>
<sequence>MKIEKKFLLVAAAGLTPIALSYGLQPSSSMHWLFGIDAAPTNVSHIFRAVMGLYLCLVLFWLLGAFTKKYHQPALYSLVVFMFGLALGRLLSLVVDGLPHWLLIVYMLLEFGFGTVGLMMIKKAEQSALEEK</sequence>
<dbReference type="Pfam" id="PF14248">
    <property type="entry name" value="DUF4345"/>
    <property type="match status" value="1"/>
</dbReference>
<dbReference type="EMBL" id="BSPQ01000001">
    <property type="protein sequence ID" value="GLS89314.1"/>
    <property type="molecule type" value="Genomic_DNA"/>
</dbReference>
<proteinExistence type="predicted"/>
<feature type="transmembrane region" description="Helical" evidence="1">
    <location>
        <begin position="75"/>
        <end position="95"/>
    </location>
</feature>
<accession>A0ABQ6DW04</accession>
<organism evidence="2 3">
    <name type="scientific">Psychromonas marina</name>
    <dbReference type="NCBI Taxonomy" id="88364"/>
    <lineage>
        <taxon>Bacteria</taxon>
        <taxon>Pseudomonadati</taxon>
        <taxon>Pseudomonadota</taxon>
        <taxon>Gammaproteobacteria</taxon>
        <taxon>Alteromonadales</taxon>
        <taxon>Psychromonadaceae</taxon>
        <taxon>Psychromonas</taxon>
    </lineage>
</organism>
<name>A0ABQ6DW04_9GAMM</name>
<reference evidence="3" key="1">
    <citation type="journal article" date="2019" name="Int. J. Syst. Evol. Microbiol.">
        <title>The Global Catalogue of Microorganisms (GCM) 10K type strain sequencing project: providing services to taxonomists for standard genome sequencing and annotation.</title>
        <authorList>
            <consortium name="The Broad Institute Genomics Platform"/>
            <consortium name="The Broad Institute Genome Sequencing Center for Infectious Disease"/>
            <person name="Wu L."/>
            <person name="Ma J."/>
        </authorList>
    </citation>
    <scope>NUCLEOTIDE SEQUENCE [LARGE SCALE GENOMIC DNA]</scope>
    <source>
        <strain evidence="3">NBRC 103166</strain>
    </source>
</reference>